<dbReference type="Pfam" id="PF13561">
    <property type="entry name" value="adh_short_C2"/>
    <property type="match status" value="1"/>
</dbReference>
<dbReference type="GO" id="GO:0018454">
    <property type="term" value="F:acetoacetyl-CoA reductase activity"/>
    <property type="evidence" value="ECO:0007669"/>
    <property type="project" value="UniProtKB-EC"/>
</dbReference>
<dbReference type="GO" id="GO:0032787">
    <property type="term" value="P:monocarboxylic acid metabolic process"/>
    <property type="evidence" value="ECO:0007669"/>
    <property type="project" value="UniProtKB-ARBA"/>
</dbReference>
<dbReference type="SUPFAM" id="SSF51735">
    <property type="entry name" value="NAD(P)-binding Rossmann-fold domains"/>
    <property type="match status" value="1"/>
</dbReference>
<dbReference type="Proteomes" id="UP000825701">
    <property type="component" value="Chromosome"/>
</dbReference>
<sequence length="270" mass="28631">MARVALVTGGTRGIGEAISIALKNAGYKVAATYAGNDEKANAFKDQHGIAVFKWDVGDPQSCADGIAKVEAEVGPVDVLVNNAGITRDGMFHKATFEQWREVMSTNLDSMFTMTRPVIDGMRERGFGRIINITSINGQKGQMGQANYSAAKAGVIGFTKALAQENAKKGVTVNAIAPGYIATEMVMAVPEKVRESIIATIPVGRLGESDEIAEAVVYLASEKAGFVTGSTLTIKAASTSPEPSTRRRPGRARARAGIALRTEQSSFMSRT</sequence>
<comment type="similarity">
    <text evidence="1">Belongs to the short-chain dehydrogenases/reductases (SDR) family.</text>
</comment>
<dbReference type="InterPro" id="IPR057326">
    <property type="entry name" value="KR_dom"/>
</dbReference>
<proteinExistence type="inferred from homology"/>
<dbReference type="AlphaFoldDB" id="A0A9E6R5W1"/>
<dbReference type="InterPro" id="IPR036291">
    <property type="entry name" value="NAD(P)-bd_dom_sf"/>
</dbReference>
<dbReference type="InterPro" id="IPR002347">
    <property type="entry name" value="SDR_fam"/>
</dbReference>
<dbReference type="PANTHER" id="PTHR42879">
    <property type="entry name" value="3-OXOACYL-(ACYL-CARRIER-PROTEIN) REDUCTASE"/>
    <property type="match status" value="1"/>
</dbReference>
<dbReference type="PROSITE" id="PS00061">
    <property type="entry name" value="ADH_SHORT"/>
    <property type="match status" value="1"/>
</dbReference>
<evidence type="ECO:0000313" key="6">
    <source>
        <dbReference type="Proteomes" id="UP000825701"/>
    </source>
</evidence>
<dbReference type="InterPro" id="IPR020904">
    <property type="entry name" value="Sc_DH/Rdtase_CS"/>
</dbReference>
<dbReference type="PRINTS" id="PR00081">
    <property type="entry name" value="GDHRDH"/>
</dbReference>
<name>A0A9E6R5W1_9HYPH</name>
<dbReference type="GO" id="GO:0005737">
    <property type="term" value="C:cytoplasm"/>
    <property type="evidence" value="ECO:0007669"/>
    <property type="project" value="InterPro"/>
</dbReference>
<dbReference type="EC" id="1.1.1.36" evidence="5"/>
<accession>A0A9E6R5W1</accession>
<evidence type="ECO:0000256" key="2">
    <source>
        <dbReference type="ARBA" id="ARBA00023002"/>
    </source>
</evidence>
<evidence type="ECO:0000256" key="3">
    <source>
        <dbReference type="SAM" id="MobiDB-lite"/>
    </source>
</evidence>
<feature type="domain" description="Ketoreductase" evidence="4">
    <location>
        <begin position="3"/>
        <end position="178"/>
    </location>
</feature>
<dbReference type="NCBIfam" id="NF009466">
    <property type="entry name" value="PRK12826.1-2"/>
    <property type="match status" value="1"/>
</dbReference>
<dbReference type="GO" id="GO:0042619">
    <property type="term" value="P:poly-hydroxybutyrate biosynthetic process"/>
    <property type="evidence" value="ECO:0007669"/>
    <property type="project" value="InterPro"/>
</dbReference>
<protein>
    <submittedName>
        <fullName evidence="5">Acetoacetyl-CoA reductase</fullName>
        <ecNumber evidence="5">1.1.1.36</ecNumber>
    </submittedName>
</protein>
<keyword evidence="2 5" id="KW-0560">Oxidoreductase</keyword>
<dbReference type="EMBL" id="CP081869">
    <property type="protein sequence ID" value="QZN98777.1"/>
    <property type="molecule type" value="Genomic_DNA"/>
</dbReference>
<dbReference type="NCBIfam" id="NF009464">
    <property type="entry name" value="PRK12824.1"/>
    <property type="match status" value="1"/>
</dbReference>
<keyword evidence="6" id="KW-1185">Reference proteome</keyword>
<dbReference type="PANTHER" id="PTHR42879:SF2">
    <property type="entry name" value="3-OXOACYL-[ACYL-CARRIER-PROTEIN] REDUCTASE FABG"/>
    <property type="match status" value="1"/>
</dbReference>
<dbReference type="Gene3D" id="3.40.50.720">
    <property type="entry name" value="NAD(P)-binding Rossmann-like Domain"/>
    <property type="match status" value="1"/>
</dbReference>
<dbReference type="FunFam" id="3.40.50.720:FF:000173">
    <property type="entry name" value="3-oxoacyl-[acyl-carrier protein] reductase"/>
    <property type="match status" value="1"/>
</dbReference>
<organism evidence="5 6">
    <name type="scientific">Chenggangzhangella methanolivorans</name>
    <dbReference type="NCBI Taxonomy" id="1437009"/>
    <lineage>
        <taxon>Bacteria</taxon>
        <taxon>Pseudomonadati</taxon>
        <taxon>Pseudomonadota</taxon>
        <taxon>Alphaproteobacteria</taxon>
        <taxon>Hyphomicrobiales</taxon>
        <taxon>Methylopilaceae</taxon>
        <taxon>Chenggangzhangella</taxon>
    </lineage>
</organism>
<evidence type="ECO:0000259" key="4">
    <source>
        <dbReference type="SMART" id="SM00822"/>
    </source>
</evidence>
<dbReference type="SMART" id="SM00822">
    <property type="entry name" value="PKS_KR"/>
    <property type="match status" value="1"/>
</dbReference>
<feature type="region of interest" description="Disordered" evidence="3">
    <location>
        <begin position="235"/>
        <end position="255"/>
    </location>
</feature>
<dbReference type="KEGG" id="cmet:K6K41_17690"/>
<dbReference type="InterPro" id="IPR011283">
    <property type="entry name" value="Acetoacetyl-CoA_reductase"/>
</dbReference>
<evidence type="ECO:0000256" key="1">
    <source>
        <dbReference type="ARBA" id="ARBA00006484"/>
    </source>
</evidence>
<dbReference type="InterPro" id="IPR050259">
    <property type="entry name" value="SDR"/>
</dbReference>
<dbReference type="NCBIfam" id="TIGR01829">
    <property type="entry name" value="AcAcCoA_reduct"/>
    <property type="match status" value="1"/>
</dbReference>
<gene>
    <name evidence="5" type="primary">phbB</name>
    <name evidence="5" type="ORF">K6K41_17690</name>
</gene>
<reference evidence="5" key="1">
    <citation type="submission" date="2021-08" db="EMBL/GenBank/DDBJ databases">
        <authorList>
            <person name="Zhang H."/>
            <person name="Xu M."/>
            <person name="Yu Z."/>
            <person name="Yang L."/>
            <person name="Cai Y."/>
        </authorList>
    </citation>
    <scope>NUCLEOTIDE SEQUENCE</scope>
    <source>
        <strain evidence="5">CHL1</strain>
    </source>
</reference>
<dbReference type="CDD" id="cd05333">
    <property type="entry name" value="BKR_SDR_c"/>
    <property type="match status" value="1"/>
</dbReference>
<dbReference type="PRINTS" id="PR00080">
    <property type="entry name" value="SDRFAMILY"/>
</dbReference>
<evidence type="ECO:0000313" key="5">
    <source>
        <dbReference type="EMBL" id="QZN98777.1"/>
    </source>
</evidence>